<keyword evidence="10" id="KW-1185">Reference proteome</keyword>
<evidence type="ECO:0000259" key="8">
    <source>
        <dbReference type="PROSITE" id="PS50023"/>
    </source>
</evidence>
<dbReference type="PROSITE" id="PS00478">
    <property type="entry name" value="LIM_DOMAIN_1"/>
    <property type="match status" value="1"/>
</dbReference>
<evidence type="ECO:0000256" key="7">
    <source>
        <dbReference type="SAM" id="MobiDB-lite"/>
    </source>
</evidence>
<feature type="region of interest" description="Disordered" evidence="7">
    <location>
        <begin position="82"/>
        <end position="103"/>
    </location>
</feature>
<keyword evidence="4 5" id="KW-0440">LIM domain</keyword>
<dbReference type="Proteomes" id="UP001165289">
    <property type="component" value="Unassembled WGS sequence"/>
</dbReference>
<evidence type="ECO:0000256" key="1">
    <source>
        <dbReference type="ARBA" id="ARBA00022723"/>
    </source>
</evidence>
<evidence type="ECO:0000256" key="5">
    <source>
        <dbReference type="PROSITE-ProRule" id="PRU00125"/>
    </source>
</evidence>
<sequence>MTKPEIRASFTVKLQAILKPQSASSRVPKATRTPSGKKVTWNLDEEQVQPGESNVAEVEVWPSPDTKEDAVEPFSKEHGSYVMLPGISSDEDTTPTHVSHHRQDNIYEPIIPIHIRTLNPLRAATYLPKVSHRQSTSLSSAETPNANQVLDHKRFSSLDYLEEEKLNYENHQEAPWYKKANVDWTKNRLKPGSVTKPVRFDLNSWSEKERNHSILDDLSQFLDENTDSAASNKRISFPPDDQISTIESEVSSVNTFFENEDRIVNTESLPFLYETPLQYQLYTSTLSSAYNTILPPLQHQPPCKYQENYIILPMQSYTISTVCEVTFSSQITLLLSDSLTEITFETNETPSTPTITKKDSPTIYELSDRQCESQRPYMNIDIGQMNRYCMLGGDEDLNIGYRAPPRYFTPHAIGVCSECKEYIYPAPCQLVRINKRIFHPDCFKCTDCYSLLHVSSYQEVQGKFYCLRDFKRHIDCHVCKRPLAAYRGRETPVNIYDKFFHPQCYRCTSCSTQNQKLSFDGRWLLYEVRELKEKNSALLREKGKRGRNKRDSRLRLQRDKELEGTFQILLEESQKEILNLESERDSHKTAADKYRAEREKVKLAVEEQKIIQETLKSEYEQKAADALYQITTLTNTLKQSEEQNHKQLEENNKLKRELTRNKYPNIKSDNNNNTEGNIVNSGVISTYPPILSQGSQNEHSPSYHKISSLITSVQGTDLRILTIIV</sequence>
<dbReference type="Gene3D" id="2.10.110.10">
    <property type="entry name" value="Cysteine Rich Protein"/>
    <property type="match status" value="2"/>
</dbReference>
<accession>A0AAV7KED4</accession>
<dbReference type="GO" id="GO:0046872">
    <property type="term" value="F:metal ion binding"/>
    <property type="evidence" value="ECO:0007669"/>
    <property type="project" value="UniProtKB-KW"/>
</dbReference>
<reference evidence="9 10" key="1">
    <citation type="journal article" date="2023" name="BMC Biol.">
        <title>The compact genome of the sponge Oopsacas minuta (Hexactinellida) is lacking key metazoan core genes.</title>
        <authorList>
            <person name="Santini S."/>
            <person name="Schenkelaars Q."/>
            <person name="Jourda C."/>
            <person name="Duchesne M."/>
            <person name="Belahbib H."/>
            <person name="Rocher C."/>
            <person name="Selva M."/>
            <person name="Riesgo A."/>
            <person name="Vervoort M."/>
            <person name="Leys S.P."/>
            <person name="Kodjabachian L."/>
            <person name="Le Bivic A."/>
            <person name="Borchiellini C."/>
            <person name="Claverie J.M."/>
            <person name="Renard E."/>
        </authorList>
    </citation>
    <scope>NUCLEOTIDE SEQUENCE [LARGE SCALE GENOMIC DNA]</scope>
    <source>
        <strain evidence="9">SPO-2</strain>
    </source>
</reference>
<gene>
    <name evidence="9" type="ORF">LOD99_14485</name>
</gene>
<feature type="domain" description="LIM zinc-binding" evidence="8">
    <location>
        <begin position="414"/>
        <end position="476"/>
    </location>
</feature>
<dbReference type="PANTHER" id="PTHR24207">
    <property type="entry name" value="ZYX102 PROTEIN"/>
    <property type="match status" value="1"/>
</dbReference>
<dbReference type="PANTHER" id="PTHR24207:SF2">
    <property type="entry name" value="ZYX102 PROTEIN"/>
    <property type="match status" value="1"/>
</dbReference>
<evidence type="ECO:0000256" key="6">
    <source>
        <dbReference type="SAM" id="Coils"/>
    </source>
</evidence>
<feature type="coiled-coil region" evidence="6">
    <location>
        <begin position="630"/>
        <end position="658"/>
    </location>
</feature>
<keyword evidence="1 5" id="KW-0479">Metal-binding</keyword>
<dbReference type="Pfam" id="PF00412">
    <property type="entry name" value="LIM"/>
    <property type="match status" value="1"/>
</dbReference>
<dbReference type="CDD" id="cd08368">
    <property type="entry name" value="LIM"/>
    <property type="match status" value="1"/>
</dbReference>
<organism evidence="9 10">
    <name type="scientific">Oopsacas minuta</name>
    <dbReference type="NCBI Taxonomy" id="111878"/>
    <lineage>
        <taxon>Eukaryota</taxon>
        <taxon>Metazoa</taxon>
        <taxon>Porifera</taxon>
        <taxon>Hexactinellida</taxon>
        <taxon>Hexasterophora</taxon>
        <taxon>Lyssacinosida</taxon>
        <taxon>Leucopsacidae</taxon>
        <taxon>Oopsacas</taxon>
    </lineage>
</organism>
<dbReference type="PROSITE" id="PS50023">
    <property type="entry name" value="LIM_DOMAIN_2"/>
    <property type="match status" value="1"/>
</dbReference>
<dbReference type="InterPro" id="IPR001781">
    <property type="entry name" value="Znf_LIM"/>
</dbReference>
<proteinExistence type="predicted"/>
<name>A0AAV7KED4_9METZ</name>
<keyword evidence="2" id="KW-0677">Repeat</keyword>
<evidence type="ECO:0000313" key="9">
    <source>
        <dbReference type="EMBL" id="KAI6659562.1"/>
    </source>
</evidence>
<comment type="caution">
    <text evidence="9">The sequence shown here is derived from an EMBL/GenBank/DDBJ whole genome shotgun (WGS) entry which is preliminary data.</text>
</comment>
<evidence type="ECO:0000313" key="10">
    <source>
        <dbReference type="Proteomes" id="UP001165289"/>
    </source>
</evidence>
<evidence type="ECO:0000256" key="3">
    <source>
        <dbReference type="ARBA" id="ARBA00022833"/>
    </source>
</evidence>
<evidence type="ECO:0000256" key="2">
    <source>
        <dbReference type="ARBA" id="ARBA00022737"/>
    </source>
</evidence>
<dbReference type="AlphaFoldDB" id="A0AAV7KED4"/>
<dbReference type="EMBL" id="JAKMXF010000055">
    <property type="protein sequence ID" value="KAI6659562.1"/>
    <property type="molecule type" value="Genomic_DNA"/>
</dbReference>
<evidence type="ECO:0000256" key="4">
    <source>
        <dbReference type="ARBA" id="ARBA00023038"/>
    </source>
</evidence>
<protein>
    <submittedName>
        <fullName evidence="9">Lipoma-preferred partner</fullName>
    </submittedName>
</protein>
<feature type="coiled-coil region" evidence="6">
    <location>
        <begin position="570"/>
        <end position="597"/>
    </location>
</feature>
<keyword evidence="3 5" id="KW-0862">Zinc</keyword>
<dbReference type="SMART" id="SM00132">
    <property type="entry name" value="LIM"/>
    <property type="match status" value="2"/>
</dbReference>
<keyword evidence="6" id="KW-0175">Coiled coil</keyword>
<dbReference type="SUPFAM" id="SSF57716">
    <property type="entry name" value="Glucocorticoid receptor-like (DNA-binding domain)"/>
    <property type="match status" value="1"/>
</dbReference>